<organism evidence="16 17">
    <name type="scientific">Lichtheimia ornata</name>
    <dbReference type="NCBI Taxonomy" id="688661"/>
    <lineage>
        <taxon>Eukaryota</taxon>
        <taxon>Fungi</taxon>
        <taxon>Fungi incertae sedis</taxon>
        <taxon>Mucoromycota</taxon>
        <taxon>Mucoromycotina</taxon>
        <taxon>Mucoromycetes</taxon>
        <taxon>Mucorales</taxon>
        <taxon>Lichtheimiaceae</taxon>
        <taxon>Lichtheimia</taxon>
    </lineage>
</organism>
<dbReference type="CDD" id="cd01093">
    <property type="entry name" value="CRIB_PAK_like"/>
    <property type="match status" value="1"/>
</dbReference>
<evidence type="ECO:0000256" key="8">
    <source>
        <dbReference type="ARBA" id="ARBA00022777"/>
    </source>
</evidence>
<reference evidence="16 17" key="1">
    <citation type="submission" date="2023-03" db="EMBL/GenBank/DDBJ databases">
        <title>Genome sequence of Lichtheimia ornata CBS 291.66.</title>
        <authorList>
            <person name="Mohabir J.T."/>
            <person name="Shea T.P."/>
            <person name="Kurbessoian T."/>
            <person name="Berby B."/>
            <person name="Fontaine J."/>
            <person name="Livny J."/>
            <person name="Gnirke A."/>
            <person name="Stajich J.E."/>
            <person name="Cuomo C.A."/>
        </authorList>
    </citation>
    <scope>NUCLEOTIDE SEQUENCE [LARGE SCALE GENOMIC DNA]</scope>
    <source>
        <strain evidence="16">CBS 291.66</strain>
    </source>
</reference>
<feature type="region of interest" description="Disordered" evidence="13">
    <location>
        <begin position="648"/>
        <end position="680"/>
    </location>
</feature>
<dbReference type="GO" id="GO:0004674">
    <property type="term" value="F:protein serine/threonine kinase activity"/>
    <property type="evidence" value="ECO:0007669"/>
    <property type="project" value="UniProtKB-KW"/>
</dbReference>
<feature type="domain" description="CRIB" evidence="15">
    <location>
        <begin position="177"/>
        <end position="190"/>
    </location>
</feature>
<evidence type="ECO:0000256" key="11">
    <source>
        <dbReference type="ARBA" id="ARBA00047899"/>
    </source>
</evidence>
<proteinExistence type="inferred from homology"/>
<dbReference type="InterPro" id="IPR033923">
    <property type="entry name" value="PAK_BD"/>
</dbReference>
<keyword evidence="17" id="KW-1185">Reference proteome</keyword>
<name>A0AAD7V8W0_9FUNG</name>
<comment type="catalytic activity">
    <reaction evidence="11">
        <text>L-threonyl-[protein] + ATP = O-phospho-L-threonyl-[protein] + ADP + H(+)</text>
        <dbReference type="Rhea" id="RHEA:46608"/>
        <dbReference type="Rhea" id="RHEA-COMP:11060"/>
        <dbReference type="Rhea" id="RHEA-COMP:11605"/>
        <dbReference type="ChEBI" id="CHEBI:15378"/>
        <dbReference type="ChEBI" id="CHEBI:30013"/>
        <dbReference type="ChEBI" id="CHEBI:30616"/>
        <dbReference type="ChEBI" id="CHEBI:61977"/>
        <dbReference type="ChEBI" id="CHEBI:456216"/>
        <dbReference type="EC" id="2.7.11.1"/>
    </reaction>
</comment>
<protein>
    <recommendedName>
        <fullName evidence="3">non-specific serine/threonine protein kinase</fullName>
        <ecNumber evidence="3">2.7.11.1</ecNumber>
    </recommendedName>
</protein>
<evidence type="ECO:0000256" key="2">
    <source>
        <dbReference type="ARBA" id="ARBA00008874"/>
    </source>
</evidence>
<dbReference type="PANTHER" id="PTHR45832:SF22">
    <property type="entry name" value="SERINE_THREONINE-PROTEIN KINASE SAMKA-RELATED"/>
    <property type="match status" value="1"/>
</dbReference>
<feature type="region of interest" description="Disordered" evidence="13">
    <location>
        <begin position="1"/>
        <end position="60"/>
    </location>
</feature>
<dbReference type="Proteomes" id="UP001234581">
    <property type="component" value="Unassembled WGS sequence"/>
</dbReference>
<keyword evidence="9" id="KW-0067">ATP-binding</keyword>
<comment type="cofactor">
    <cofactor evidence="1">
        <name>Mg(2+)</name>
        <dbReference type="ChEBI" id="CHEBI:18420"/>
    </cofactor>
</comment>
<dbReference type="FunFam" id="1.10.510.10:FF:000768">
    <property type="entry name" value="Non-specific serine/threonine protein kinase"/>
    <property type="match status" value="1"/>
</dbReference>
<dbReference type="EMBL" id="JARTCD010000009">
    <property type="protein sequence ID" value="KAJ8661199.1"/>
    <property type="molecule type" value="Genomic_DNA"/>
</dbReference>
<feature type="compositionally biased region" description="Polar residues" evidence="13">
    <location>
        <begin position="1"/>
        <end position="26"/>
    </location>
</feature>
<evidence type="ECO:0000256" key="13">
    <source>
        <dbReference type="SAM" id="MobiDB-lite"/>
    </source>
</evidence>
<evidence type="ECO:0000256" key="9">
    <source>
        <dbReference type="ARBA" id="ARBA00022840"/>
    </source>
</evidence>
<evidence type="ECO:0000259" key="15">
    <source>
        <dbReference type="PROSITE" id="PS50108"/>
    </source>
</evidence>
<keyword evidence="4" id="KW-0723">Serine/threonine-protein kinase</keyword>
<comment type="similarity">
    <text evidence="2">Belongs to the protein kinase superfamily. STE Ser/Thr protein kinase family. STE20 subfamily.</text>
</comment>
<dbReference type="PROSITE" id="PS50108">
    <property type="entry name" value="CRIB"/>
    <property type="match status" value="2"/>
</dbReference>
<comment type="caution">
    <text evidence="16">The sequence shown here is derived from an EMBL/GenBank/DDBJ whole genome shotgun (WGS) entry which is preliminary data.</text>
</comment>
<feature type="region of interest" description="Disordered" evidence="13">
    <location>
        <begin position="273"/>
        <end position="295"/>
    </location>
</feature>
<dbReference type="InterPro" id="IPR036936">
    <property type="entry name" value="CRIB_dom_sf"/>
</dbReference>
<dbReference type="InterPro" id="IPR051931">
    <property type="entry name" value="PAK3-like"/>
</dbReference>
<feature type="domain" description="Protein kinase" evidence="14">
    <location>
        <begin position="366"/>
        <end position="625"/>
    </location>
</feature>
<dbReference type="Pfam" id="PF00069">
    <property type="entry name" value="Pkinase"/>
    <property type="match status" value="1"/>
</dbReference>
<dbReference type="GO" id="GO:0004713">
    <property type="term" value="F:protein tyrosine kinase activity"/>
    <property type="evidence" value="ECO:0007669"/>
    <property type="project" value="InterPro"/>
</dbReference>
<evidence type="ECO:0000256" key="3">
    <source>
        <dbReference type="ARBA" id="ARBA00012513"/>
    </source>
</evidence>
<feature type="compositionally biased region" description="Basic and acidic residues" evidence="13">
    <location>
        <begin position="274"/>
        <end position="288"/>
    </location>
</feature>
<keyword evidence="10" id="KW-0460">Magnesium</keyword>
<evidence type="ECO:0000313" key="17">
    <source>
        <dbReference type="Proteomes" id="UP001234581"/>
    </source>
</evidence>
<evidence type="ECO:0000313" key="16">
    <source>
        <dbReference type="EMBL" id="KAJ8661199.1"/>
    </source>
</evidence>
<evidence type="ECO:0000256" key="4">
    <source>
        <dbReference type="ARBA" id="ARBA00022527"/>
    </source>
</evidence>
<dbReference type="InterPro" id="IPR000095">
    <property type="entry name" value="CRIB_dom"/>
</dbReference>
<dbReference type="SMART" id="SM00285">
    <property type="entry name" value="PBD"/>
    <property type="match status" value="2"/>
</dbReference>
<evidence type="ECO:0000256" key="12">
    <source>
        <dbReference type="ARBA" id="ARBA00048679"/>
    </source>
</evidence>
<dbReference type="SMART" id="SM00219">
    <property type="entry name" value="TyrKc"/>
    <property type="match status" value="1"/>
</dbReference>
<feature type="compositionally biased region" description="Low complexity" evidence="13">
    <location>
        <begin position="78"/>
        <end position="91"/>
    </location>
</feature>
<dbReference type="PANTHER" id="PTHR45832">
    <property type="entry name" value="SERINE/THREONINE-PROTEIN KINASE SAMKA-RELATED-RELATED"/>
    <property type="match status" value="1"/>
</dbReference>
<keyword evidence="8" id="KW-0418">Kinase</keyword>
<evidence type="ECO:0000256" key="6">
    <source>
        <dbReference type="ARBA" id="ARBA00022723"/>
    </source>
</evidence>
<dbReference type="InterPro" id="IPR000719">
    <property type="entry name" value="Prot_kinase_dom"/>
</dbReference>
<keyword evidence="6" id="KW-0479">Metal-binding</keyword>
<dbReference type="Gene3D" id="1.10.510.10">
    <property type="entry name" value="Transferase(Phosphotransferase) domain 1"/>
    <property type="match status" value="1"/>
</dbReference>
<feature type="domain" description="CRIB" evidence="15">
    <location>
        <begin position="106"/>
        <end position="119"/>
    </location>
</feature>
<dbReference type="RefSeq" id="XP_058346112.1">
    <property type="nucleotide sequence ID" value="XM_058483023.1"/>
</dbReference>
<keyword evidence="7" id="KW-0547">Nucleotide-binding</keyword>
<evidence type="ECO:0000256" key="5">
    <source>
        <dbReference type="ARBA" id="ARBA00022679"/>
    </source>
</evidence>
<evidence type="ECO:0000256" key="7">
    <source>
        <dbReference type="ARBA" id="ARBA00022741"/>
    </source>
</evidence>
<accession>A0AAD7V8W0</accession>
<comment type="catalytic activity">
    <reaction evidence="12">
        <text>L-seryl-[protein] + ATP = O-phospho-L-seryl-[protein] + ADP + H(+)</text>
        <dbReference type="Rhea" id="RHEA:17989"/>
        <dbReference type="Rhea" id="RHEA-COMP:9863"/>
        <dbReference type="Rhea" id="RHEA-COMP:11604"/>
        <dbReference type="ChEBI" id="CHEBI:15378"/>
        <dbReference type="ChEBI" id="CHEBI:29999"/>
        <dbReference type="ChEBI" id="CHEBI:30616"/>
        <dbReference type="ChEBI" id="CHEBI:83421"/>
        <dbReference type="ChEBI" id="CHEBI:456216"/>
        <dbReference type="EC" id="2.7.11.1"/>
    </reaction>
</comment>
<dbReference type="AlphaFoldDB" id="A0AAD7V8W0"/>
<dbReference type="Gene3D" id="3.90.810.10">
    <property type="entry name" value="CRIB domain"/>
    <property type="match status" value="2"/>
</dbReference>
<dbReference type="GO" id="GO:0005524">
    <property type="term" value="F:ATP binding"/>
    <property type="evidence" value="ECO:0007669"/>
    <property type="project" value="UniProtKB-KW"/>
</dbReference>
<evidence type="ECO:0000259" key="14">
    <source>
        <dbReference type="PROSITE" id="PS50011"/>
    </source>
</evidence>
<gene>
    <name evidence="16" type="ORF">O0I10_002948</name>
</gene>
<dbReference type="InterPro" id="IPR011009">
    <property type="entry name" value="Kinase-like_dom_sf"/>
</dbReference>
<dbReference type="PROSITE" id="PS50011">
    <property type="entry name" value="PROTEIN_KINASE_DOM"/>
    <property type="match status" value="1"/>
</dbReference>
<feature type="region of interest" description="Disordered" evidence="13">
    <location>
        <begin position="75"/>
        <end position="100"/>
    </location>
</feature>
<dbReference type="Pfam" id="PF00786">
    <property type="entry name" value="PBD"/>
    <property type="match status" value="2"/>
</dbReference>
<keyword evidence="5" id="KW-0808">Transferase</keyword>
<dbReference type="GeneID" id="83210361"/>
<evidence type="ECO:0000256" key="10">
    <source>
        <dbReference type="ARBA" id="ARBA00022842"/>
    </source>
</evidence>
<dbReference type="GO" id="GO:0046872">
    <property type="term" value="F:metal ion binding"/>
    <property type="evidence" value="ECO:0007669"/>
    <property type="project" value="UniProtKB-KW"/>
</dbReference>
<evidence type="ECO:0000256" key="1">
    <source>
        <dbReference type="ARBA" id="ARBA00001946"/>
    </source>
</evidence>
<dbReference type="Gene3D" id="3.30.200.20">
    <property type="entry name" value="Phosphorylase Kinase, domain 1"/>
    <property type="match status" value="1"/>
</dbReference>
<dbReference type="EC" id="2.7.11.1" evidence="3"/>
<sequence length="680" mass="75539">MGNTTSTPTATHSVPSNYSIASSTKSAFEKRDGHHQPGSRPSTAGLPPSAHSGRSLRKMGSFSTLASSASRFYHHHSPSTLSLSSRPSKSTSSRRKHRDYDTILDIGKPTQFEHGIHVEYNKESGCYMGLPDVWQQSALPSDDILDTSFINPNLVPQKNEAAKRKLPKPLKRTASTIGKPFNIQHHIHVQVDASGGQRFVGLPKEWERILEASGIPKDVIKSHPKAVEGFMHQAPMPDSLQADQINRSIRKRKDSKEDNGIDNDDIIDDIINSDSKEEDIKEKDDNKDLLPVGFAPPSRARSSKLLHLSNISKRNTSSTIIHSPINETEGADDSLPGALAASESHLSLASNFIDDLIDQVDPTTVYTDLVLIAEGESGPMFAGKHATTNRLVAIKKIPKTAEKKLNKIRNELTIMKMSRHPNVVEYFGCYKTSNDIWVVTECMDVSLADIIAILMEQDKREGIILSEPIIARVARDILRAMTRIHRLHRIHRDIRSDNILLNIRGEVKLSDFSHCAQLSKAQPKRSSIVGTPYWMAPEVIKGQAYDAKADIWSLGVLILEMMQGDPPYVEYPPLRAVFLIASSGLPSLIKPDHWSNELKDFVQLCTMTEPEDRPDAAGLLKHAFFSNVANTDEMVTLIEETRKLELMRQHDDNESQSSANDDDNKSFESAIESLSIAEPS</sequence>
<dbReference type="InterPro" id="IPR020635">
    <property type="entry name" value="Tyr_kinase_cat_dom"/>
</dbReference>
<dbReference type="SUPFAM" id="SSF56112">
    <property type="entry name" value="Protein kinase-like (PK-like)"/>
    <property type="match status" value="1"/>
</dbReference>